<dbReference type="Proteomes" id="UP000265618">
    <property type="component" value="Unassembled WGS sequence"/>
</dbReference>
<gene>
    <name evidence="6" type="ORF">KIPB_011717</name>
</gene>
<dbReference type="InterPro" id="IPR023753">
    <property type="entry name" value="FAD/NAD-binding_dom"/>
</dbReference>
<dbReference type="SUPFAM" id="SSF52218">
    <property type="entry name" value="Flavoproteins"/>
    <property type="match status" value="1"/>
</dbReference>
<dbReference type="AlphaFoldDB" id="A0A9K3D6W7"/>
<evidence type="ECO:0000259" key="5">
    <source>
        <dbReference type="Pfam" id="PF21349"/>
    </source>
</evidence>
<dbReference type="PRINTS" id="PR00368">
    <property type="entry name" value="FADPNR"/>
</dbReference>
<evidence type="ECO:0000313" key="6">
    <source>
        <dbReference type="EMBL" id="GIQ89286.1"/>
    </source>
</evidence>
<dbReference type="EMBL" id="BDIP01004886">
    <property type="protein sequence ID" value="GIQ89286.1"/>
    <property type="molecule type" value="Genomic_DNA"/>
</dbReference>
<dbReference type="InterPro" id="IPR036188">
    <property type="entry name" value="FAD/NAD-bd_sf"/>
</dbReference>
<proteinExistence type="predicted"/>
<dbReference type="Pfam" id="PF21349">
    <property type="entry name" value="RUBY_RBDX"/>
    <property type="match status" value="1"/>
</dbReference>
<feature type="non-terminal residue" evidence="6">
    <location>
        <position position="523"/>
    </location>
</feature>
<dbReference type="Pfam" id="PF07992">
    <property type="entry name" value="Pyr_redox_2"/>
    <property type="match status" value="1"/>
</dbReference>
<dbReference type="Gene3D" id="3.50.50.60">
    <property type="entry name" value="FAD/NAD(P)-binding domain"/>
    <property type="match status" value="2"/>
</dbReference>
<accession>A0A9K3D6W7</accession>
<dbReference type="InterPro" id="IPR050260">
    <property type="entry name" value="FAD-bd_OxRdtase"/>
</dbReference>
<dbReference type="InterPro" id="IPR048574">
    <property type="entry name" value="RUBY_RBDX"/>
</dbReference>
<dbReference type="Gene3D" id="3.40.50.360">
    <property type="match status" value="1"/>
</dbReference>
<evidence type="ECO:0000256" key="1">
    <source>
        <dbReference type="ARBA" id="ARBA00001974"/>
    </source>
</evidence>
<keyword evidence="2" id="KW-0285">Flavoprotein</keyword>
<dbReference type="Gene3D" id="2.20.28.10">
    <property type="match status" value="1"/>
</dbReference>
<reference evidence="6 7" key="1">
    <citation type="journal article" date="2018" name="PLoS ONE">
        <title>The draft genome of Kipferlia bialata reveals reductive genome evolution in fornicate parasites.</title>
        <authorList>
            <person name="Tanifuji G."/>
            <person name="Takabayashi S."/>
            <person name="Kume K."/>
            <person name="Takagi M."/>
            <person name="Nakayama T."/>
            <person name="Kamikawa R."/>
            <person name="Inagaki Y."/>
            <person name="Hashimoto T."/>
        </authorList>
    </citation>
    <scope>NUCLEOTIDE SEQUENCE [LARGE SCALE GENOMIC DNA]</scope>
    <source>
        <strain evidence="6">NY0173</strain>
    </source>
</reference>
<keyword evidence="7" id="KW-1185">Reference proteome</keyword>
<evidence type="ECO:0000256" key="3">
    <source>
        <dbReference type="ARBA" id="ARBA00022827"/>
    </source>
</evidence>
<evidence type="ECO:0000259" key="4">
    <source>
        <dbReference type="Pfam" id="PF07992"/>
    </source>
</evidence>
<organism evidence="6 7">
    <name type="scientific">Kipferlia bialata</name>
    <dbReference type="NCBI Taxonomy" id="797122"/>
    <lineage>
        <taxon>Eukaryota</taxon>
        <taxon>Metamonada</taxon>
        <taxon>Carpediemonas-like organisms</taxon>
        <taxon>Kipferlia</taxon>
    </lineage>
</organism>
<sequence>VFDFVKTPASELIALLPRCAVLAIGCPTLNKDALPAVKEVLNALSPIRCGTMHGVVMGSYGWSGEAVKVVRDRFELCRVNMPFSPLATRFKPAPLEVDMAHRMGEESVLLGLKGVKPTEDFTYSRNFASDKVTAMRDRKAKALKAKGDKEAAYPDKFNDGVLRRWQCLVCGEVIIAVNRPDDCPVCDAGADAFILLGVYKAPTEAGDAYEGTVLILGAGPAGATAAEAARKESPKCRIVMVGSETSLPYNRTKLSHALLDQTLLADKAKALLLHDLEWYAERRIELSLGKKVSKVDVDAKRVTVVSVSDGSESQIAYDRVVMCTGAIPFVPHGIVSVDGEPVECGTASNVSPVRTMRDVVSLKTSIGALTTPVHACLVGGGVLSLEALPHLLDSLPEGSTVSVVEFSDHVLSAQLNNEYSHHFLNHIKGHTADRVTFVLSSRVLRVECERVGSNEVSARRVIVSTKGVESVMDVDLVVLCMGVRPLVPELTTSGVTPVPKLSRGTMVVSTSCQSVTSPTVFAA</sequence>
<dbReference type="PANTHER" id="PTHR43429:SF3">
    <property type="entry name" value="NITRITE REDUCTASE [NAD(P)H]"/>
    <property type="match status" value="1"/>
</dbReference>
<dbReference type="OrthoDB" id="118335at2759"/>
<comment type="cofactor">
    <cofactor evidence="1">
        <name>FAD</name>
        <dbReference type="ChEBI" id="CHEBI:57692"/>
    </cofactor>
</comment>
<evidence type="ECO:0000313" key="7">
    <source>
        <dbReference type="Proteomes" id="UP000265618"/>
    </source>
</evidence>
<dbReference type="InterPro" id="IPR029039">
    <property type="entry name" value="Flavoprotein-like_sf"/>
</dbReference>
<keyword evidence="3" id="KW-0274">FAD</keyword>
<feature type="non-terminal residue" evidence="6">
    <location>
        <position position="1"/>
    </location>
</feature>
<evidence type="ECO:0000256" key="2">
    <source>
        <dbReference type="ARBA" id="ARBA00022630"/>
    </source>
</evidence>
<feature type="domain" description="Rubrerythrin rubredoxin-like" evidence="5">
    <location>
        <begin position="165"/>
        <end position="193"/>
    </location>
</feature>
<dbReference type="SUPFAM" id="SSF57802">
    <property type="entry name" value="Rubredoxin-like"/>
    <property type="match status" value="1"/>
</dbReference>
<protein>
    <recommendedName>
        <fullName evidence="8">FAD/NAD(P)-binding domain-containing protein</fullName>
    </recommendedName>
</protein>
<name>A0A9K3D6W7_9EUKA</name>
<comment type="caution">
    <text evidence="6">The sequence shown here is derived from an EMBL/GenBank/DDBJ whole genome shotgun (WGS) entry which is preliminary data.</text>
</comment>
<dbReference type="SUPFAM" id="SSF51905">
    <property type="entry name" value="FAD/NAD(P)-binding domain"/>
    <property type="match status" value="2"/>
</dbReference>
<feature type="domain" description="FAD/NAD(P)-binding" evidence="4">
    <location>
        <begin position="212"/>
        <end position="523"/>
    </location>
</feature>
<evidence type="ECO:0008006" key="8">
    <source>
        <dbReference type="Google" id="ProtNLM"/>
    </source>
</evidence>
<dbReference type="GO" id="GO:0016491">
    <property type="term" value="F:oxidoreductase activity"/>
    <property type="evidence" value="ECO:0007669"/>
    <property type="project" value="InterPro"/>
</dbReference>
<dbReference type="PANTHER" id="PTHR43429">
    <property type="entry name" value="PYRIDINE NUCLEOTIDE-DISULFIDE OXIDOREDUCTASE DOMAIN-CONTAINING"/>
    <property type="match status" value="1"/>
</dbReference>